<dbReference type="EMBL" id="CATOUU010001050">
    <property type="protein sequence ID" value="CAI9968917.1"/>
    <property type="molecule type" value="Genomic_DNA"/>
</dbReference>
<comment type="caution">
    <text evidence="2">The sequence shown here is derived from an EMBL/GenBank/DDBJ whole genome shotgun (WGS) entry which is preliminary data.</text>
</comment>
<reference evidence="3 4" key="2">
    <citation type="submission" date="2024-07" db="EMBL/GenBank/DDBJ databases">
        <authorList>
            <person name="Akdeniz Z."/>
        </authorList>
    </citation>
    <scope>NUCLEOTIDE SEQUENCE [LARGE SCALE GENOMIC DNA]</scope>
</reference>
<proteinExistence type="predicted"/>
<dbReference type="GO" id="GO:0005737">
    <property type="term" value="C:cytoplasm"/>
    <property type="evidence" value="ECO:0007669"/>
    <property type="project" value="TreeGrafter"/>
</dbReference>
<protein>
    <submittedName>
        <fullName evidence="2">Beta-lactamase superfamily domain-containing protein</fullName>
    </submittedName>
    <submittedName>
        <fullName evidence="3">Beta-lactamase_superfamily domain-containing protein</fullName>
    </submittedName>
</protein>
<dbReference type="InterPro" id="IPR001279">
    <property type="entry name" value="Metallo-B-lactamas"/>
</dbReference>
<dbReference type="Gene3D" id="3.60.15.10">
    <property type="entry name" value="Ribonuclease Z/Hydroxyacylglutathione hydrolase-like"/>
    <property type="match status" value="1"/>
</dbReference>
<evidence type="ECO:0000313" key="3">
    <source>
        <dbReference type="EMBL" id="CAL6053234.1"/>
    </source>
</evidence>
<organism evidence="2">
    <name type="scientific">Hexamita inflata</name>
    <dbReference type="NCBI Taxonomy" id="28002"/>
    <lineage>
        <taxon>Eukaryota</taxon>
        <taxon>Metamonada</taxon>
        <taxon>Diplomonadida</taxon>
        <taxon>Hexamitidae</taxon>
        <taxon>Hexamitinae</taxon>
        <taxon>Hexamita</taxon>
    </lineage>
</organism>
<dbReference type="InterPro" id="IPR024884">
    <property type="entry name" value="NAPE-PLD"/>
</dbReference>
<reference evidence="2" key="1">
    <citation type="submission" date="2023-06" db="EMBL/GenBank/DDBJ databases">
        <authorList>
            <person name="Kurt Z."/>
        </authorList>
    </citation>
    <scope>NUCLEOTIDE SEQUENCE</scope>
</reference>
<dbReference type="EMBL" id="CAXDID020000195">
    <property type="protein sequence ID" value="CAL6053234.1"/>
    <property type="molecule type" value="Genomic_DNA"/>
</dbReference>
<dbReference type="PIRSF" id="PIRSF038896">
    <property type="entry name" value="NAPE-PLD"/>
    <property type="match status" value="1"/>
</dbReference>
<keyword evidence="4" id="KW-1185">Reference proteome</keyword>
<dbReference type="PANTHER" id="PTHR15032:SF4">
    <property type="entry name" value="N-ACYL-PHOSPHATIDYLETHANOLAMINE-HYDROLYZING PHOSPHOLIPASE D"/>
    <property type="match status" value="1"/>
</dbReference>
<dbReference type="GO" id="GO:0070290">
    <property type="term" value="F:N-acylphosphatidylethanolamine-specific phospholipase D activity"/>
    <property type="evidence" value="ECO:0007669"/>
    <property type="project" value="InterPro"/>
</dbReference>
<evidence type="ECO:0000259" key="1">
    <source>
        <dbReference type="Pfam" id="PF12706"/>
    </source>
</evidence>
<dbReference type="Pfam" id="PF12706">
    <property type="entry name" value="Lactamase_B_2"/>
    <property type="match status" value="1"/>
</dbReference>
<dbReference type="SUPFAM" id="SSF56281">
    <property type="entry name" value="Metallo-hydrolase/oxidoreductase"/>
    <property type="match status" value="1"/>
</dbReference>
<sequence length="311" mass="36640">MATRNNKKQFVNIGEEAPAPTLKNWIKYFTSSPPKQQAPLKNIIENYENMPNNSYAWFGHSTVLFRICNKFILIDPVFFKINGARNFKYEYNYDIASFPFIDYLILTHNHFDHMNLPTLKLLKNKVGQVITPLNNYKYIYKYFRREQVIEIDWFESYIEADLHIKCLPAQHYSARTCCDKKYALWASFQINDIFLSGDTEYCQQITQLIQENLFMPVKFCFIESNLYNEGWGQNHCNPQNAHQIFTEINGQILIPIHFGRYNLSKYSWNEPVTELNKICNDIVVGQIGKIYLFEQISESKLPSIASVWETL</sequence>
<dbReference type="PANTHER" id="PTHR15032">
    <property type="entry name" value="N-ACYL-PHOSPHATIDYLETHANOLAMINE-HYDROLYZING PHOSPHOLIPASE D"/>
    <property type="match status" value="1"/>
</dbReference>
<dbReference type="InterPro" id="IPR036866">
    <property type="entry name" value="RibonucZ/Hydroxyglut_hydro"/>
</dbReference>
<name>A0AA86R3Z0_9EUKA</name>
<accession>A0AA86R3Z0</accession>
<dbReference type="GO" id="GO:0008270">
    <property type="term" value="F:zinc ion binding"/>
    <property type="evidence" value="ECO:0007669"/>
    <property type="project" value="InterPro"/>
</dbReference>
<dbReference type="AlphaFoldDB" id="A0AA86R3Z0"/>
<gene>
    <name evidence="3" type="ORF">HINF_LOCUS45238</name>
    <name evidence="2" type="ORF">HINF_LOCUS56562</name>
</gene>
<dbReference type="Proteomes" id="UP001642409">
    <property type="component" value="Unassembled WGS sequence"/>
</dbReference>
<evidence type="ECO:0000313" key="2">
    <source>
        <dbReference type="EMBL" id="CAI9968917.1"/>
    </source>
</evidence>
<feature type="domain" description="Metallo-beta-lactamase" evidence="1">
    <location>
        <begin position="72"/>
        <end position="258"/>
    </location>
</feature>
<evidence type="ECO:0000313" key="4">
    <source>
        <dbReference type="Proteomes" id="UP001642409"/>
    </source>
</evidence>